<name>A0A0H5D4Q1_9RHOB</name>
<protein>
    <recommendedName>
        <fullName evidence="1">DUF4178 domain-containing protein</fullName>
    </recommendedName>
</protein>
<gene>
    <name evidence="2" type="ORF">NIT7321_02963</name>
</gene>
<evidence type="ECO:0000259" key="1">
    <source>
        <dbReference type="Pfam" id="PF13785"/>
    </source>
</evidence>
<dbReference type="AlphaFoldDB" id="A0A0H5D4Q1"/>
<dbReference type="Proteomes" id="UP000043764">
    <property type="component" value="Unassembled WGS sequence"/>
</dbReference>
<evidence type="ECO:0000313" key="3">
    <source>
        <dbReference type="Proteomes" id="UP000043764"/>
    </source>
</evidence>
<dbReference type="EMBL" id="CVRL01000037">
    <property type="protein sequence ID" value="CRL12091.1"/>
    <property type="molecule type" value="Genomic_DNA"/>
</dbReference>
<evidence type="ECO:0000313" key="2">
    <source>
        <dbReference type="EMBL" id="CRL12091.1"/>
    </source>
</evidence>
<proteinExistence type="predicted"/>
<dbReference type="InterPro" id="IPR025235">
    <property type="entry name" value="DUF4178"/>
</dbReference>
<dbReference type="RefSeq" id="WP_050673920.1">
    <property type="nucleotide sequence ID" value="NZ_DAIPDO010000263.1"/>
</dbReference>
<feature type="domain" description="DUF4178" evidence="1">
    <location>
        <begin position="58"/>
        <end position="195"/>
    </location>
</feature>
<organism evidence="2 3">
    <name type="scientific">Phaeobacter italicus</name>
    <dbReference type="NCBI Taxonomy" id="481446"/>
    <lineage>
        <taxon>Bacteria</taxon>
        <taxon>Pseudomonadati</taxon>
        <taxon>Pseudomonadota</taxon>
        <taxon>Alphaproteobacteria</taxon>
        <taxon>Rhodobacterales</taxon>
        <taxon>Roseobacteraceae</taxon>
        <taxon>Phaeobacter</taxon>
    </lineage>
</organism>
<accession>A0A0H5D4Q1</accession>
<dbReference type="Pfam" id="PF13785">
    <property type="entry name" value="DUF4178"/>
    <property type="match status" value="1"/>
</dbReference>
<keyword evidence="3" id="KW-1185">Reference proteome</keyword>
<reference evidence="3" key="1">
    <citation type="submission" date="2015-05" db="EMBL/GenBank/DDBJ databases">
        <authorList>
            <person name="Rodrigo-Torres Lidia"/>
            <person name="Arahal R.David."/>
        </authorList>
    </citation>
    <scope>NUCLEOTIDE SEQUENCE [LARGE SCALE GENOMIC DNA]</scope>
    <source>
        <strain evidence="3">CECT 7321</strain>
    </source>
</reference>
<dbReference type="STRING" id="481446.NIT7645_03510"/>
<sequence length="203" mass="22144">MTEFNCPNCGAGLPVALKSIRQMSCSSCGTSVFLSAGQALAAGDSGVMHDAPLLFHLDDQVVVEGVALHILGHARFSYGRGTWDEFWAVAPDEARYWLSVDEGDVILQSRIPGDLAPVIAGWPRLGAEFAHKGRNYTATETSEAECIAVRGSFDERIAVGDRQRYVNLQGPDGLLLSLEQDEDGETWFQGRWLDPFEIAGRQT</sequence>